<evidence type="ECO:0000313" key="1">
    <source>
        <dbReference type="EMBL" id="MEQ2564450.1"/>
    </source>
</evidence>
<sequence length="170" mass="19255">MKYTSAEAAKLLRKLNEEKDNILTQEGNTREFLAAMGEDIESVRPEYDYAATQKNLEELDGKIRAVKHMINQFNVTTEVPGTGMTIDQVLIRIPQLTAQKKKLSMMQSKLPKQRENAGMFGRSNTVIDYRYANYDIAAAKTDYERVSEELATIQTALDLVNSTAIMEIEL</sequence>
<proteinExistence type="predicted"/>
<evidence type="ECO:0000313" key="2">
    <source>
        <dbReference type="Proteomes" id="UP001437460"/>
    </source>
</evidence>
<organism evidence="1 2">
    <name type="scientific">Ventrimonas faecis</name>
    <dbReference type="NCBI Taxonomy" id="3133170"/>
    <lineage>
        <taxon>Bacteria</taxon>
        <taxon>Bacillati</taxon>
        <taxon>Bacillota</taxon>
        <taxon>Clostridia</taxon>
        <taxon>Lachnospirales</taxon>
        <taxon>Lachnospiraceae</taxon>
        <taxon>Ventrimonas</taxon>
    </lineage>
</organism>
<protein>
    <submittedName>
        <fullName evidence="1">Uncharacterized protein</fullName>
    </submittedName>
</protein>
<comment type="caution">
    <text evidence="1">The sequence shown here is derived from an EMBL/GenBank/DDBJ whole genome shotgun (WGS) entry which is preliminary data.</text>
</comment>
<name>A0ABV1HQ54_9FIRM</name>
<dbReference type="RefSeq" id="WP_349230443.1">
    <property type="nucleotide sequence ID" value="NZ_JBBMFJ010000045.1"/>
</dbReference>
<reference evidence="1 2" key="1">
    <citation type="submission" date="2024-03" db="EMBL/GenBank/DDBJ databases">
        <title>Human intestinal bacterial collection.</title>
        <authorList>
            <person name="Pauvert C."/>
            <person name="Hitch T.C.A."/>
            <person name="Clavel T."/>
        </authorList>
    </citation>
    <scope>NUCLEOTIDE SEQUENCE [LARGE SCALE GENOMIC DNA]</scope>
    <source>
        <strain evidence="1 2">CLA-AP-H27</strain>
    </source>
</reference>
<dbReference type="Gene3D" id="6.10.320.10">
    <property type="match status" value="1"/>
</dbReference>
<gene>
    <name evidence="1" type="ORF">WMO41_14985</name>
</gene>
<dbReference type="EMBL" id="JBBMFJ010000045">
    <property type="protein sequence ID" value="MEQ2564450.1"/>
    <property type="molecule type" value="Genomic_DNA"/>
</dbReference>
<keyword evidence="2" id="KW-1185">Reference proteome</keyword>
<accession>A0ABV1HQ54</accession>
<dbReference type="Proteomes" id="UP001437460">
    <property type="component" value="Unassembled WGS sequence"/>
</dbReference>